<name>A0A7V8RUN3_9MYCO</name>
<comment type="caution">
    <text evidence="1">The sequence shown here is derived from an EMBL/GenBank/DDBJ whole genome shotgun (WGS) entry which is preliminary data.</text>
</comment>
<evidence type="ECO:0000313" key="3">
    <source>
        <dbReference type="Proteomes" id="UP000037843"/>
    </source>
</evidence>
<dbReference type="AlphaFoldDB" id="A0A7V8RUN3"/>
<dbReference type="EMBL" id="LJFS01000029">
    <property type="protein sequence ID" value="KPG29703.1"/>
    <property type="molecule type" value="Genomic_DNA"/>
</dbReference>
<accession>A0A7V8RUN3</accession>
<dbReference type="EMBL" id="LJFO01000016">
    <property type="protein sequence ID" value="KPG04776.1"/>
    <property type="molecule type" value="Genomic_DNA"/>
</dbReference>
<organism evidence="1 3">
    <name type="scientific">Mycobacteroides immunogenum</name>
    <dbReference type="NCBI Taxonomy" id="83262"/>
    <lineage>
        <taxon>Bacteria</taxon>
        <taxon>Bacillati</taxon>
        <taxon>Actinomycetota</taxon>
        <taxon>Actinomycetes</taxon>
        <taxon>Mycobacteriales</taxon>
        <taxon>Mycobacteriaceae</taxon>
        <taxon>Mycobacteroides</taxon>
    </lineage>
</organism>
<evidence type="ECO:0000313" key="1">
    <source>
        <dbReference type="EMBL" id="KPG04776.1"/>
    </source>
</evidence>
<dbReference type="Proteomes" id="UP000037843">
    <property type="component" value="Unassembled WGS sequence"/>
</dbReference>
<proteinExistence type="predicted"/>
<gene>
    <name evidence="1" type="ORF">AN908_23265</name>
    <name evidence="2" type="ORF">AN912_20245</name>
</gene>
<protein>
    <submittedName>
        <fullName evidence="1">Uncharacterized protein</fullName>
    </submittedName>
</protein>
<evidence type="ECO:0000313" key="2">
    <source>
        <dbReference type="EMBL" id="KPG29703.1"/>
    </source>
</evidence>
<keyword evidence="4" id="KW-1185">Reference proteome</keyword>
<reference evidence="3 4" key="1">
    <citation type="submission" date="2015-09" db="EMBL/GenBank/DDBJ databases">
        <title>Genome Sequences of Mycobacterium immunogenum Isolates, Recuperated from a Chloraminated Drinking Water Distribution System Simulator Subjected to Episodes of Nitrification.</title>
        <authorList>
            <person name="Gomez-Alvarez V."/>
            <person name="Revetta R.P."/>
        </authorList>
    </citation>
    <scope>NUCLEOTIDE SEQUENCE [LARGE SCALE GENOMIC DNA]</scope>
    <source>
        <strain evidence="1 3">H008</strain>
        <strain evidence="2 4">H076</strain>
    </source>
</reference>
<dbReference type="RefSeq" id="WP_043079546.1">
    <property type="nucleotide sequence ID" value="NZ_CP011530.1"/>
</dbReference>
<sequence>MNAEQEIEFFDAHVRHATRAAHIEQQIELWKSELGPTLAFLHVLNVLGEAREASMARCQREALAALGKDQ</sequence>
<dbReference type="GeneID" id="45764203"/>
<dbReference type="KEGG" id="miz:BAB75_09870"/>
<evidence type="ECO:0000313" key="4">
    <source>
        <dbReference type="Proteomes" id="UP000037962"/>
    </source>
</evidence>
<dbReference type="Proteomes" id="UP000037962">
    <property type="component" value="Unassembled WGS sequence"/>
</dbReference>